<dbReference type="PANTHER" id="PTHR43794">
    <property type="entry name" value="AMINOHYDROLASE SSNA-RELATED"/>
    <property type="match status" value="1"/>
</dbReference>
<dbReference type="InterPro" id="IPR011059">
    <property type="entry name" value="Metal-dep_hydrolase_composite"/>
</dbReference>
<proteinExistence type="inferred from homology"/>
<evidence type="ECO:0000256" key="2">
    <source>
        <dbReference type="ARBA" id="ARBA00022801"/>
    </source>
</evidence>
<dbReference type="InterPro" id="IPR032466">
    <property type="entry name" value="Metal_Hydrolase"/>
</dbReference>
<evidence type="ECO:0000259" key="4">
    <source>
        <dbReference type="Pfam" id="PF01979"/>
    </source>
</evidence>
<keyword evidence="6" id="KW-1185">Reference proteome</keyword>
<comment type="similarity">
    <text evidence="1">Belongs to the metallo-dependent hydrolases superfamily. ATZ/TRZ family.</text>
</comment>
<evidence type="ECO:0000313" key="5">
    <source>
        <dbReference type="EMBL" id="ATY32951.1"/>
    </source>
</evidence>
<dbReference type="Gene3D" id="3.20.20.140">
    <property type="entry name" value="Metal-dependent hydrolases"/>
    <property type="match status" value="2"/>
</dbReference>
<evidence type="ECO:0000256" key="1">
    <source>
        <dbReference type="ARBA" id="ARBA00006745"/>
    </source>
</evidence>
<feature type="domain" description="Amidohydrolase-related" evidence="4">
    <location>
        <begin position="729"/>
        <end position="883"/>
    </location>
</feature>
<accession>A0A2K8MNJ8</accession>
<dbReference type="Pfam" id="PF01979">
    <property type="entry name" value="Amidohydro_1"/>
    <property type="match status" value="1"/>
</dbReference>
<evidence type="ECO:0000256" key="3">
    <source>
        <dbReference type="SAM" id="MobiDB-lite"/>
    </source>
</evidence>
<dbReference type="Proteomes" id="UP000229081">
    <property type="component" value="Chromosome"/>
</dbReference>
<dbReference type="EMBL" id="CP024923">
    <property type="protein sequence ID" value="ATY32951.1"/>
    <property type="molecule type" value="Genomic_DNA"/>
</dbReference>
<dbReference type="InterPro" id="IPR006680">
    <property type="entry name" value="Amidohydro-rel"/>
</dbReference>
<feature type="region of interest" description="Disordered" evidence="3">
    <location>
        <begin position="1"/>
        <end position="47"/>
    </location>
</feature>
<gene>
    <name evidence="5" type="ORF">CVN68_14085</name>
</gene>
<name>A0A2K8MNJ8_9SPHN</name>
<sequence>MRCSASSSRRARRRASPRRTGWSSAMPPIRRSTDGCPTGARPASRPSCAAASTCRRIGRSGITRPMAIGRASTARSRSGRWSPDMPPPPTRTLPVEVELALEVMPCQAMRRTYDGVGGPHPCAHFGEWGAFHSYDYRESGAPPAPGIVQNSIYAGKRPLVPEILSGCRKAPILAVGINPNLPGWTNGSRNAVHPYFEDTLQYAHHFRWRATEKLRIPMADFDALLGGREDGPYETRGLTRRGDAIPVEPAPVTMYHGYQSLLDALAERMGWADHQLAVGEDVAYANMVACGSARWTTRPVPGNPPMPVMGEAGARGIVKECFHDRRYFLRQMLQTLPRVVIIFSQTTADAFVVAMRDHFTKGDPRPGEPIANLLKREIRLSFGHTEDGEELDARIVFSPHASARQDEFAQARDAIVDHLAAEVTAGRLALNPETGHLARPRGGCLFCDNALYRIGDCAYRGELQPLAGAGVGVGAMADAPSGLSAERAEHQRLLAAFTREPDAMPDETPIQLFDDAAPSAPRLALRGKIVPMSGPPIERGTVYLHQGSIIDVREEGAAPPEGFETVAAVDTGGVIYPGLADLHNHLAYNILSLWWPTPKSSNRSQWLRKPGYKRAVGLPMEVIAGRQDLIKALIRYVEVKLLLGGVTSGQGMKSKYKSSDKLYPGLVRNFEASDDVDLTSIGHAIIDLKDRPEDIAKFRVSLSRGRKFFFHLSEGVDANAHGQFELLANNGLIQPALVGVHSLGLNAADYAALAAAGAAVVWSPFSNSVLYGQTLDVAALTGSGARFALGSDWTPSGSRNILQEIKVASLTAAAQGTPLPAQQLVRAVTSDAMAIAGWGDRLGQIRPGYYADLTILDEVDPDPYANLLRANESHVRMVIIAGHPRYGDRGLMAATGFDGPRTEPITVGGRDRLLNLEHPSSPLNHIGFAAARDALAAALADLPAARDATVFEPFDDGAALELDLDLQPPEPEWGEIGELADVTLPDSVPFDAATVIDDPAYWTTIDSIPHLPDFLKGPNGLRRFYT</sequence>
<keyword evidence="2" id="KW-0378">Hydrolase</keyword>
<feature type="compositionally biased region" description="Low complexity" evidence="3">
    <location>
        <begin position="69"/>
        <end position="83"/>
    </location>
</feature>
<dbReference type="SUPFAM" id="SSF51338">
    <property type="entry name" value="Composite domain of metallo-dependent hydrolases"/>
    <property type="match status" value="1"/>
</dbReference>
<dbReference type="GO" id="GO:0016810">
    <property type="term" value="F:hydrolase activity, acting on carbon-nitrogen (but not peptide) bonds"/>
    <property type="evidence" value="ECO:0007669"/>
    <property type="project" value="InterPro"/>
</dbReference>
<dbReference type="InterPro" id="IPR050287">
    <property type="entry name" value="MTA/SAH_deaminase"/>
</dbReference>
<dbReference type="AlphaFoldDB" id="A0A2K8MNJ8"/>
<dbReference type="KEGG" id="sphc:CVN68_14085"/>
<dbReference type="PANTHER" id="PTHR43794:SF11">
    <property type="entry name" value="AMIDOHYDROLASE-RELATED DOMAIN-CONTAINING PROTEIN"/>
    <property type="match status" value="1"/>
</dbReference>
<reference evidence="5 6" key="1">
    <citation type="submission" date="2017-11" db="EMBL/GenBank/DDBJ databases">
        <title>Complete genome sequence of Sphingomonas sp. Strain Cra20, a psychrotolerant potential plant growth promoting rhizobacteria.</title>
        <authorList>
            <person name="Luo Y."/>
        </authorList>
    </citation>
    <scope>NUCLEOTIDE SEQUENCE [LARGE SCALE GENOMIC DNA]</scope>
    <source>
        <strain evidence="5 6">Cra20</strain>
    </source>
</reference>
<feature type="region of interest" description="Disordered" evidence="3">
    <location>
        <begin position="60"/>
        <end position="91"/>
    </location>
</feature>
<dbReference type="Gene3D" id="2.30.40.10">
    <property type="entry name" value="Urease, subunit C, domain 1"/>
    <property type="match status" value="2"/>
</dbReference>
<organism evidence="5 6">
    <name type="scientific">Sphingomonas psychrotolerans</name>
    <dbReference type="NCBI Taxonomy" id="1327635"/>
    <lineage>
        <taxon>Bacteria</taxon>
        <taxon>Pseudomonadati</taxon>
        <taxon>Pseudomonadota</taxon>
        <taxon>Alphaproteobacteria</taxon>
        <taxon>Sphingomonadales</taxon>
        <taxon>Sphingomonadaceae</taxon>
        <taxon>Sphingomonas</taxon>
    </lineage>
</organism>
<dbReference type="SUPFAM" id="SSF51556">
    <property type="entry name" value="Metallo-dependent hydrolases"/>
    <property type="match status" value="1"/>
</dbReference>
<evidence type="ECO:0000313" key="6">
    <source>
        <dbReference type="Proteomes" id="UP000229081"/>
    </source>
</evidence>
<protein>
    <recommendedName>
        <fullName evidence="4">Amidohydrolase-related domain-containing protein</fullName>
    </recommendedName>
</protein>